<dbReference type="PANTHER" id="PTHR31490">
    <property type="entry name" value="GLYCOSYL HYDROLASE"/>
    <property type="match status" value="1"/>
</dbReference>
<evidence type="ECO:0000313" key="10">
    <source>
        <dbReference type="EMBL" id="KAF2644442.1"/>
    </source>
</evidence>
<dbReference type="GO" id="GO:0031176">
    <property type="term" value="F:endo-1,4-beta-xylanase activity"/>
    <property type="evidence" value="ECO:0007669"/>
    <property type="project" value="UniProtKB-EC"/>
</dbReference>
<feature type="signal peptide" evidence="8">
    <location>
        <begin position="1"/>
        <end position="15"/>
    </location>
</feature>
<dbReference type="GO" id="GO:0000272">
    <property type="term" value="P:polysaccharide catabolic process"/>
    <property type="evidence" value="ECO:0007669"/>
    <property type="project" value="UniProtKB-KW"/>
</dbReference>
<evidence type="ECO:0000256" key="7">
    <source>
        <dbReference type="RuleBase" id="RU361174"/>
    </source>
</evidence>
<evidence type="ECO:0000256" key="2">
    <source>
        <dbReference type="ARBA" id="ARBA00022801"/>
    </source>
</evidence>
<dbReference type="SUPFAM" id="SSF51445">
    <property type="entry name" value="(Trans)glycosidases"/>
    <property type="match status" value="1"/>
</dbReference>
<dbReference type="InterPro" id="IPR044846">
    <property type="entry name" value="GH10"/>
</dbReference>
<dbReference type="EC" id="3.2.1.8" evidence="7"/>
<dbReference type="SMART" id="SM00633">
    <property type="entry name" value="Glyco_10"/>
    <property type="match status" value="1"/>
</dbReference>
<protein>
    <recommendedName>
        <fullName evidence="7">Beta-xylanase</fullName>
        <ecNumber evidence="7">3.2.1.8</ecNumber>
    </recommendedName>
</protein>
<keyword evidence="11" id="KW-1185">Reference proteome</keyword>
<evidence type="ECO:0000256" key="8">
    <source>
        <dbReference type="SAM" id="SignalP"/>
    </source>
</evidence>
<dbReference type="PROSITE" id="PS00591">
    <property type="entry name" value="GH10_1"/>
    <property type="match status" value="1"/>
</dbReference>
<evidence type="ECO:0000256" key="6">
    <source>
        <dbReference type="PROSITE-ProRule" id="PRU10061"/>
    </source>
</evidence>
<comment type="catalytic activity">
    <reaction evidence="7">
        <text>Endohydrolysis of (1-&gt;4)-beta-D-xylosidic linkages in xylans.</text>
        <dbReference type="EC" id="3.2.1.8"/>
    </reaction>
</comment>
<evidence type="ECO:0000259" key="9">
    <source>
        <dbReference type="PROSITE" id="PS51760"/>
    </source>
</evidence>
<keyword evidence="4 7" id="KW-0326">Glycosidase</keyword>
<evidence type="ECO:0000313" key="11">
    <source>
        <dbReference type="Proteomes" id="UP000799753"/>
    </source>
</evidence>
<name>A0A6A6SB07_9PLEO</name>
<dbReference type="InterPro" id="IPR017853">
    <property type="entry name" value="GH"/>
</dbReference>
<dbReference type="PROSITE" id="PS51760">
    <property type="entry name" value="GH10_2"/>
    <property type="match status" value="1"/>
</dbReference>
<organism evidence="10 11">
    <name type="scientific">Massarina eburnea CBS 473.64</name>
    <dbReference type="NCBI Taxonomy" id="1395130"/>
    <lineage>
        <taxon>Eukaryota</taxon>
        <taxon>Fungi</taxon>
        <taxon>Dikarya</taxon>
        <taxon>Ascomycota</taxon>
        <taxon>Pezizomycotina</taxon>
        <taxon>Dothideomycetes</taxon>
        <taxon>Pleosporomycetidae</taxon>
        <taxon>Pleosporales</taxon>
        <taxon>Massarineae</taxon>
        <taxon>Massarinaceae</taxon>
        <taxon>Massarina</taxon>
    </lineage>
</organism>
<gene>
    <name evidence="10" type="ORF">P280DRAFT_443126</name>
</gene>
<dbReference type="PANTHER" id="PTHR31490:SF76">
    <property type="entry name" value="ENDO-1,4-BETA-XYLANASE C"/>
    <property type="match status" value="1"/>
</dbReference>
<dbReference type="Gene3D" id="3.20.20.80">
    <property type="entry name" value="Glycosidases"/>
    <property type="match status" value="1"/>
</dbReference>
<evidence type="ECO:0000256" key="4">
    <source>
        <dbReference type="ARBA" id="ARBA00023295"/>
    </source>
</evidence>
<evidence type="ECO:0000256" key="1">
    <source>
        <dbReference type="ARBA" id="ARBA00007495"/>
    </source>
</evidence>
<dbReference type="Pfam" id="PF00331">
    <property type="entry name" value="Glyco_hydro_10"/>
    <property type="match status" value="1"/>
</dbReference>
<accession>A0A6A6SB07</accession>
<feature type="chain" id="PRO_5025569325" description="Beta-xylanase" evidence="8">
    <location>
        <begin position="16"/>
        <end position="326"/>
    </location>
</feature>
<dbReference type="EMBL" id="MU006778">
    <property type="protein sequence ID" value="KAF2644442.1"/>
    <property type="molecule type" value="Genomic_DNA"/>
</dbReference>
<dbReference type="Proteomes" id="UP000799753">
    <property type="component" value="Unassembled WGS sequence"/>
</dbReference>
<dbReference type="InterPro" id="IPR031158">
    <property type="entry name" value="GH10_AS"/>
</dbReference>
<comment type="similarity">
    <text evidence="1 7">Belongs to the glycosyl hydrolase 10 (cellulase F) family.</text>
</comment>
<evidence type="ECO:0000256" key="3">
    <source>
        <dbReference type="ARBA" id="ARBA00023277"/>
    </source>
</evidence>
<proteinExistence type="inferred from homology"/>
<reference evidence="10" key="1">
    <citation type="journal article" date="2020" name="Stud. Mycol.">
        <title>101 Dothideomycetes genomes: a test case for predicting lifestyles and emergence of pathogens.</title>
        <authorList>
            <person name="Haridas S."/>
            <person name="Albert R."/>
            <person name="Binder M."/>
            <person name="Bloem J."/>
            <person name="Labutti K."/>
            <person name="Salamov A."/>
            <person name="Andreopoulos B."/>
            <person name="Baker S."/>
            <person name="Barry K."/>
            <person name="Bills G."/>
            <person name="Bluhm B."/>
            <person name="Cannon C."/>
            <person name="Castanera R."/>
            <person name="Culley D."/>
            <person name="Daum C."/>
            <person name="Ezra D."/>
            <person name="Gonzalez J."/>
            <person name="Henrissat B."/>
            <person name="Kuo A."/>
            <person name="Liang C."/>
            <person name="Lipzen A."/>
            <person name="Lutzoni F."/>
            <person name="Magnuson J."/>
            <person name="Mondo S."/>
            <person name="Nolan M."/>
            <person name="Ohm R."/>
            <person name="Pangilinan J."/>
            <person name="Park H.-J."/>
            <person name="Ramirez L."/>
            <person name="Alfaro M."/>
            <person name="Sun H."/>
            <person name="Tritt A."/>
            <person name="Yoshinaga Y."/>
            <person name="Zwiers L.-H."/>
            <person name="Turgeon B."/>
            <person name="Goodwin S."/>
            <person name="Spatafora J."/>
            <person name="Crous P."/>
            <person name="Grigoriev I."/>
        </authorList>
    </citation>
    <scope>NUCLEOTIDE SEQUENCE</scope>
    <source>
        <strain evidence="10">CBS 473.64</strain>
    </source>
</reference>
<keyword evidence="3 7" id="KW-0119">Carbohydrate metabolism</keyword>
<dbReference type="OrthoDB" id="3055998at2759"/>
<dbReference type="PRINTS" id="PR00134">
    <property type="entry name" value="GLHYDRLASE10"/>
</dbReference>
<feature type="domain" description="GH10" evidence="9">
    <location>
        <begin position="43"/>
        <end position="321"/>
    </location>
</feature>
<sequence length="326" mass="35724">MKLLSLLAAPLLVSASPLVAQRQAADSLDKLFKAVGKIYFGNIAEQGKIETGKNGAILKQNFGQVTPEYSMKWETTEPSRNSFNFDPSDYVVDWAVANGKSIRGHALIWHMALPSWVSSITDKNDLTSVIENHITTVVGRWKGKIRAWDVCNEIFNDDGTMRESVFSSVLGEEFVGIAFRAARAADPSAKLYINDYNLDHAEWSKLPAVVKKVKEWKAQGIPIDGIGSQTHLQSGMSGALETALRQLTTAGVEVAVTELDITGASPNDYKVAVQACYHVPECVGVTVWGIRDTDSWQASTAPLLFDDNYDPKPAYQAIADYLKSPN</sequence>
<keyword evidence="2 7" id="KW-0378">Hydrolase</keyword>
<dbReference type="InterPro" id="IPR001000">
    <property type="entry name" value="GH10_dom"/>
</dbReference>
<keyword evidence="8" id="KW-0732">Signal</keyword>
<keyword evidence="5 7" id="KW-0624">Polysaccharide degradation</keyword>
<feature type="active site" description="Nucleophile" evidence="6">
    <location>
        <position position="258"/>
    </location>
</feature>
<dbReference type="AlphaFoldDB" id="A0A6A6SB07"/>
<evidence type="ECO:0000256" key="5">
    <source>
        <dbReference type="ARBA" id="ARBA00023326"/>
    </source>
</evidence>